<comment type="caution">
    <text evidence="2">The sequence shown here is derived from an EMBL/GenBank/DDBJ whole genome shotgun (WGS) entry which is preliminary data.</text>
</comment>
<name>A0A9Q5C4T3_LACHE</name>
<accession>A0A9Q5C4T3</accession>
<gene>
    <name evidence="2" type="ORF">IMAU50013_00481</name>
</gene>
<dbReference type="EMBL" id="WCGB01000005">
    <property type="protein sequence ID" value="NRN90955.1"/>
    <property type="molecule type" value="Genomic_DNA"/>
</dbReference>
<organism evidence="2 3">
    <name type="scientific">Lactobacillus helveticus</name>
    <name type="common">Lactobacillus suntoryeus</name>
    <dbReference type="NCBI Taxonomy" id="1587"/>
    <lineage>
        <taxon>Bacteria</taxon>
        <taxon>Bacillati</taxon>
        <taxon>Bacillota</taxon>
        <taxon>Bacilli</taxon>
        <taxon>Lactobacillales</taxon>
        <taxon>Lactobacillaceae</taxon>
        <taxon>Lactobacillus</taxon>
    </lineage>
</organism>
<dbReference type="InterPro" id="IPR007119">
    <property type="entry name" value="Phage_tail_spike_N"/>
</dbReference>
<proteinExistence type="predicted"/>
<reference evidence="2" key="1">
    <citation type="submission" date="2019-09" db="EMBL/GenBank/DDBJ databases">
        <title>Comparative genomic analysis of Lactobacillus helveticus.</title>
        <authorList>
            <person name="Zhang H."/>
            <person name="Chen Y."/>
            <person name="Zhong Z."/>
        </authorList>
    </citation>
    <scope>NUCLEOTIDE SEQUENCE</scope>
    <source>
        <strain evidence="2">IMAU50013</strain>
    </source>
</reference>
<dbReference type="Proteomes" id="UP000601587">
    <property type="component" value="Unassembled WGS sequence"/>
</dbReference>
<protein>
    <submittedName>
        <fullName evidence="2">Uncharacterized protein</fullName>
    </submittedName>
</protein>
<dbReference type="AlphaFoldDB" id="A0A9Q5C4T3"/>
<evidence type="ECO:0000256" key="1">
    <source>
        <dbReference type="SAM" id="MobiDB-lite"/>
    </source>
</evidence>
<sequence>MKLTVGTIPEVDYGDYSDLMTMPHLYDSIASDFTSSGIPLPDAIDCQVNGNSNQFWSLTMTYPRSGLHQKDIQPNKWIMEDCDPKHVHQWFKIIHITPELDNVVVEAEHISALLANSTVADDIQLNGATAQDLGNQILNQMQEQREFTFYSDVNKVSKVNIQGGQQASNLFIDPDQEGDTATQSVLGLFGGEFDFDNWNIRHSKQIGRDSGIKVTYGKNIKTTFSQDKNIQNMYTGAVFIAKYVPGQAVAKNDWQGWATWQSTYDSVGITYMAGGNINIYDCPVDGQKIIGTLQNGMKLHLGQIVNDGSFTPDGKYQINTVNGDSWYPIAQSDGGGWIDSKWINFDTTGAYAINNVSGTVTVKSSNPLDSEGTGSRVTVYGSAVVAYGEGKSIRVFYSPEIGPDHHPVKTLGQDWTIKNGTVINYDMIERNSNGDLWYRIGPHQWLYGPHLSLTQEGSYRIYSNSGYGYVKDGAVKYHFTKDHKMVSSNTTVIKHGSQKKAWKYVGKGKNKHRVANGSYWKEKEKKVKVTAKKGMSTIDKTITQGGKTYMHTKDGWVESGSINYTKDGSVKPHSFDDFINNQLKDHHSKVEIYATPDSKNALNWSIPTGETFQVVNGHEAKSGDGKTYIEVTYEGKTGWLCEDDIDDKSSTITSADADKDNSADTDTNYNANVDQSNKEVTVKVGPLYADGFGVNPNIDSVNTVDISSYFKHDDQDLSGQQSDGSFVATQADIDQATEIGKNYLIEHRYGHMQVQTSLDYQDMSDIDQDFTQLSLYDYVDVSFPDYEITEKAEVTATTWDCLAHVFLNVTLGDLPTSYEHLLVQASEDRTNEKITSTRQAIARSNSFIGAVHHALTLQGSSQEQAWENLMVQLGDAQYVTDKKTGKQKLELEESVKVFAKHMQEMANNIDSFDNFLKSGGGGMLEPISSDGSTSWNNVMAIRAKNNDGSYMDFNGLGLSFHDIYGNPHALFGVDTSSGEVTGNFFVDQAHIPILDASHIETDTIHSLGTIQGNLIVTNQYMTVEVGNVNNTTIGDASEGGIGISSPNYDSAYSSGSIWISDHNNGSHTYIGPNSASVGGRNVVTTSANNTTLGGFIKDHWKKGDWSTYWSL</sequence>
<feature type="region of interest" description="Disordered" evidence="1">
    <location>
        <begin position="652"/>
        <end position="671"/>
    </location>
</feature>
<evidence type="ECO:0000313" key="3">
    <source>
        <dbReference type="Proteomes" id="UP000601587"/>
    </source>
</evidence>
<dbReference type="NCBIfam" id="TIGR01665">
    <property type="entry name" value="put_anti_recept"/>
    <property type="match status" value="1"/>
</dbReference>
<dbReference type="RefSeq" id="WP_173004059.1">
    <property type="nucleotide sequence ID" value="NZ_WCGB01000005.1"/>
</dbReference>
<evidence type="ECO:0000313" key="2">
    <source>
        <dbReference type="EMBL" id="NRN90955.1"/>
    </source>
</evidence>